<dbReference type="GO" id="GO:0051539">
    <property type="term" value="F:4 iron, 4 sulfur cluster binding"/>
    <property type="evidence" value="ECO:0007669"/>
    <property type="project" value="UniProtKB-UniRule"/>
</dbReference>
<dbReference type="PANTHER" id="PTHR30544:SF5">
    <property type="entry name" value="RADICAL SAM CORE DOMAIN-CONTAINING PROTEIN"/>
    <property type="match status" value="1"/>
</dbReference>
<dbReference type="GO" id="GO:0030488">
    <property type="term" value="P:tRNA methylation"/>
    <property type="evidence" value="ECO:0007669"/>
    <property type="project" value="UniProtKB-UniRule"/>
</dbReference>
<keyword evidence="8 14" id="KW-0949">S-adenosyl-L-methionine</keyword>
<dbReference type="Gene3D" id="3.20.20.70">
    <property type="entry name" value="Aldolase class I"/>
    <property type="match status" value="1"/>
</dbReference>
<feature type="active site" description="Proton acceptor" evidence="14">
    <location>
        <position position="119"/>
    </location>
</feature>
<feature type="binding site" evidence="14">
    <location>
        <position position="140"/>
    </location>
    <ligand>
        <name>[4Fe-4S] cluster</name>
        <dbReference type="ChEBI" id="CHEBI:49883"/>
        <note>4Fe-4S-S-AdoMet</note>
    </ligand>
</feature>
<evidence type="ECO:0000313" key="18">
    <source>
        <dbReference type="Proteomes" id="UP000435649"/>
    </source>
</evidence>
<feature type="binding site" evidence="14">
    <location>
        <begin position="187"/>
        <end position="188"/>
    </location>
    <ligand>
        <name>S-adenosyl-L-methionine</name>
        <dbReference type="ChEBI" id="CHEBI:59789"/>
    </ligand>
</feature>
<dbReference type="InterPro" id="IPR007197">
    <property type="entry name" value="rSAM"/>
</dbReference>
<feature type="binding site" evidence="14">
    <location>
        <position position="219"/>
    </location>
    <ligand>
        <name>S-adenosyl-L-methionine</name>
        <dbReference type="ChEBI" id="CHEBI:59789"/>
    </ligand>
</feature>
<dbReference type="GO" id="GO:0002935">
    <property type="term" value="F:tRNA (adenine(37)-C2)-methyltransferase activity"/>
    <property type="evidence" value="ECO:0007669"/>
    <property type="project" value="UniProtKB-UniRule"/>
</dbReference>
<feature type="active site" description="S-methylcysteine intermediate" evidence="14">
    <location>
        <position position="360"/>
    </location>
</feature>
<dbReference type="InterPro" id="IPR058240">
    <property type="entry name" value="rSAM_sf"/>
</dbReference>
<dbReference type="PIRSF" id="PIRSF006004">
    <property type="entry name" value="CHP00048"/>
    <property type="match status" value="1"/>
</dbReference>
<dbReference type="SFLD" id="SFLDG01062">
    <property type="entry name" value="methyltransferase_(Class_A)"/>
    <property type="match status" value="1"/>
</dbReference>
<reference evidence="17 18" key="1">
    <citation type="submission" date="2019-08" db="EMBL/GenBank/DDBJ databases">
        <title>In-depth cultivation of the pig gut microbiome towards novel bacterial diversity and tailored functional studies.</title>
        <authorList>
            <person name="Wylensek D."/>
            <person name="Hitch T.C.A."/>
            <person name="Clavel T."/>
        </authorList>
    </citation>
    <scope>NUCLEOTIDE SEQUENCE [LARGE SCALE GENOMIC DNA]</scope>
    <source>
        <strain evidence="17 18">BBE-744-WT-12</strain>
    </source>
</reference>
<evidence type="ECO:0000256" key="5">
    <source>
        <dbReference type="ARBA" id="ARBA00022552"/>
    </source>
</evidence>
<dbReference type="SFLD" id="SFLDS00029">
    <property type="entry name" value="Radical_SAM"/>
    <property type="match status" value="1"/>
</dbReference>
<evidence type="ECO:0000256" key="7">
    <source>
        <dbReference type="ARBA" id="ARBA00022679"/>
    </source>
</evidence>
<sequence>MRRTTISIRPGSKRNAKNWSSPLSVEVPKKPFLAGSLREELAAWCVKECMAKFRANQIAEWLYKHGVIDPAEMKNLPLPLRGMLDSRFYAPGSRVTETAGTPGGTEKLLLELFDGETIEMVLIPGREERLTFCLSTQVGCPVQCLFCASGRGGLVRNLSAGEMVEEFLLGSRRAGRRPDNIVFMGIGEGLLNFDELQKTLHILSAPEYFGMSPRRITVSTSGYVPGMLKFAELGKEYTLAISLHAPDDETRAKIIPGKVRYPISEIMAAADRYLEKAGRMVTLEYTLLDGINDSPAAAQKMARLAREHHAKINLIPYNATDSKFRRPSPKAIAEFEKMISDAGAHVTVRTERGSENAAACGQLRARHGKHRAEKN</sequence>
<comment type="caution">
    <text evidence="14">Lacks conserved residue(s) required for the propagation of feature annotation.</text>
</comment>
<dbReference type="SUPFAM" id="SSF102114">
    <property type="entry name" value="Radical SAM enzymes"/>
    <property type="match status" value="1"/>
</dbReference>
<dbReference type="Pfam" id="PF04055">
    <property type="entry name" value="Radical_SAM"/>
    <property type="match status" value="1"/>
</dbReference>
<keyword evidence="18" id="KW-1185">Reference proteome</keyword>
<evidence type="ECO:0000256" key="12">
    <source>
        <dbReference type="ARBA" id="ARBA00023014"/>
    </source>
</evidence>
<feature type="binding site" evidence="14">
    <location>
        <position position="144"/>
    </location>
    <ligand>
        <name>[4Fe-4S] cluster</name>
        <dbReference type="ChEBI" id="CHEBI:49883"/>
        <note>4Fe-4S-S-AdoMet</note>
    </ligand>
</feature>
<dbReference type="Proteomes" id="UP000435649">
    <property type="component" value="Unassembled WGS sequence"/>
</dbReference>
<keyword evidence="11 14" id="KW-0408">Iron</keyword>
<comment type="catalytic activity">
    <reaction evidence="14">
        <text>adenosine(37) in tRNA + 2 reduced [2Fe-2S]-[ferredoxin] + 2 S-adenosyl-L-methionine = 2-methyladenosine(37) in tRNA + 5'-deoxyadenosine + L-methionine + 2 oxidized [2Fe-2S]-[ferredoxin] + S-adenosyl-L-homocysteine</text>
        <dbReference type="Rhea" id="RHEA:43332"/>
        <dbReference type="Rhea" id="RHEA-COMP:10000"/>
        <dbReference type="Rhea" id="RHEA-COMP:10001"/>
        <dbReference type="Rhea" id="RHEA-COMP:10162"/>
        <dbReference type="Rhea" id="RHEA-COMP:10485"/>
        <dbReference type="ChEBI" id="CHEBI:17319"/>
        <dbReference type="ChEBI" id="CHEBI:33737"/>
        <dbReference type="ChEBI" id="CHEBI:33738"/>
        <dbReference type="ChEBI" id="CHEBI:57844"/>
        <dbReference type="ChEBI" id="CHEBI:57856"/>
        <dbReference type="ChEBI" id="CHEBI:59789"/>
        <dbReference type="ChEBI" id="CHEBI:74411"/>
        <dbReference type="ChEBI" id="CHEBI:74497"/>
        <dbReference type="EC" id="2.1.1.192"/>
    </reaction>
</comment>
<comment type="subcellular location">
    <subcellularLocation>
        <location evidence="1 14">Cytoplasm</location>
    </subcellularLocation>
</comment>
<dbReference type="GO" id="GO:0000049">
    <property type="term" value="F:tRNA binding"/>
    <property type="evidence" value="ECO:0007669"/>
    <property type="project" value="UniProtKB-UniRule"/>
</dbReference>
<dbReference type="GO" id="GO:0070040">
    <property type="term" value="F:rRNA (adenine(2503)-C2-)-methyltransferase activity"/>
    <property type="evidence" value="ECO:0007669"/>
    <property type="project" value="UniProtKB-UniRule"/>
</dbReference>
<evidence type="ECO:0000313" key="17">
    <source>
        <dbReference type="EMBL" id="MST98167.1"/>
    </source>
</evidence>
<feature type="binding site" evidence="14">
    <location>
        <position position="147"/>
    </location>
    <ligand>
        <name>[4Fe-4S] cluster</name>
        <dbReference type="ChEBI" id="CHEBI:49883"/>
        <note>4Fe-4S-S-AdoMet</note>
    </ligand>
</feature>
<keyword evidence="6 14" id="KW-0489">Methyltransferase</keyword>
<gene>
    <name evidence="14 17" type="primary">rlmN</name>
    <name evidence="17" type="ORF">FYJ85_14075</name>
</gene>
<comment type="catalytic activity">
    <reaction evidence="14">
        <text>adenosine(2503) in 23S rRNA + 2 reduced [2Fe-2S]-[ferredoxin] + 2 S-adenosyl-L-methionine = 2-methyladenosine(2503) in 23S rRNA + 5'-deoxyadenosine + L-methionine + 2 oxidized [2Fe-2S]-[ferredoxin] + S-adenosyl-L-homocysteine</text>
        <dbReference type="Rhea" id="RHEA:42916"/>
        <dbReference type="Rhea" id="RHEA-COMP:10000"/>
        <dbReference type="Rhea" id="RHEA-COMP:10001"/>
        <dbReference type="Rhea" id="RHEA-COMP:10152"/>
        <dbReference type="Rhea" id="RHEA-COMP:10282"/>
        <dbReference type="ChEBI" id="CHEBI:17319"/>
        <dbReference type="ChEBI" id="CHEBI:33737"/>
        <dbReference type="ChEBI" id="CHEBI:33738"/>
        <dbReference type="ChEBI" id="CHEBI:57844"/>
        <dbReference type="ChEBI" id="CHEBI:57856"/>
        <dbReference type="ChEBI" id="CHEBI:59789"/>
        <dbReference type="ChEBI" id="CHEBI:74411"/>
        <dbReference type="ChEBI" id="CHEBI:74497"/>
        <dbReference type="EC" id="2.1.1.192"/>
    </reaction>
</comment>
<evidence type="ECO:0000256" key="8">
    <source>
        <dbReference type="ARBA" id="ARBA00022691"/>
    </source>
</evidence>
<dbReference type="GO" id="GO:0019843">
    <property type="term" value="F:rRNA binding"/>
    <property type="evidence" value="ECO:0007669"/>
    <property type="project" value="UniProtKB-UniRule"/>
</dbReference>
<evidence type="ECO:0000256" key="11">
    <source>
        <dbReference type="ARBA" id="ARBA00023004"/>
    </source>
</evidence>
<evidence type="ECO:0000256" key="6">
    <source>
        <dbReference type="ARBA" id="ARBA00022603"/>
    </source>
</evidence>
<keyword evidence="7 14" id="KW-0808">Transferase</keyword>
<accession>A0A844G392</accession>
<comment type="cofactor">
    <cofactor evidence="14">
        <name>[4Fe-4S] cluster</name>
        <dbReference type="ChEBI" id="CHEBI:49883"/>
    </cofactor>
    <text evidence="14">Binds 1 [4Fe-4S] cluster. The cluster is coordinated with 3 cysteines and an exchangeable S-adenosyl-L-methionine.</text>
</comment>
<dbReference type="HAMAP" id="MF_01849">
    <property type="entry name" value="RNA_methyltr_RlmN"/>
    <property type="match status" value="1"/>
</dbReference>
<protein>
    <recommendedName>
        <fullName evidence="14">Probable dual-specificity RNA methyltransferase RlmN</fullName>
        <ecNumber evidence="14">2.1.1.192</ecNumber>
    </recommendedName>
    <alternativeName>
        <fullName evidence="14">23S rRNA (adenine(2503)-C(2))-methyltransferase</fullName>
    </alternativeName>
    <alternativeName>
        <fullName evidence="14">23S rRNA m2A2503 methyltransferase</fullName>
    </alternativeName>
    <alternativeName>
        <fullName evidence="14">Ribosomal RNA large subunit methyltransferase N</fullName>
    </alternativeName>
    <alternativeName>
        <fullName evidence="14">tRNA (adenine(37)-C(2))-methyltransferase</fullName>
    </alternativeName>
    <alternativeName>
        <fullName evidence="14">tRNA m2A37 methyltransferase</fullName>
    </alternativeName>
</protein>
<dbReference type="InterPro" id="IPR040072">
    <property type="entry name" value="Methyltransferase_A"/>
</dbReference>
<evidence type="ECO:0000256" key="15">
    <source>
        <dbReference type="SAM" id="MobiDB-lite"/>
    </source>
</evidence>
<dbReference type="InterPro" id="IPR013785">
    <property type="entry name" value="Aldolase_TIM"/>
</dbReference>
<dbReference type="AlphaFoldDB" id="A0A844G392"/>
<keyword evidence="10 14" id="KW-0479">Metal-binding</keyword>
<comment type="miscellaneous">
    <text evidence="14">Reaction proceeds by a ping-pong mechanism involving intermediate methylation of a conserved cysteine residue.</text>
</comment>
<feature type="region of interest" description="Disordered" evidence="15">
    <location>
        <begin position="1"/>
        <end position="20"/>
    </location>
</feature>
<dbReference type="CDD" id="cd01335">
    <property type="entry name" value="Radical_SAM"/>
    <property type="match status" value="1"/>
</dbReference>
<dbReference type="NCBIfam" id="TIGR00048">
    <property type="entry name" value="rRNA_mod_RlmN"/>
    <property type="match status" value="1"/>
</dbReference>
<evidence type="ECO:0000256" key="10">
    <source>
        <dbReference type="ARBA" id="ARBA00022723"/>
    </source>
</evidence>
<keyword evidence="5 14" id="KW-0698">rRNA processing</keyword>
<evidence type="ECO:0000256" key="3">
    <source>
        <dbReference type="ARBA" id="ARBA00022485"/>
    </source>
</evidence>
<proteinExistence type="inferred from homology"/>
<feature type="binding site" evidence="14">
    <location>
        <begin position="242"/>
        <end position="244"/>
    </location>
    <ligand>
        <name>S-adenosyl-L-methionine</name>
        <dbReference type="ChEBI" id="CHEBI:59789"/>
    </ligand>
</feature>
<feature type="domain" description="Radical SAM core" evidence="16">
    <location>
        <begin position="126"/>
        <end position="355"/>
    </location>
</feature>
<dbReference type="GO" id="GO:0046872">
    <property type="term" value="F:metal ion binding"/>
    <property type="evidence" value="ECO:0007669"/>
    <property type="project" value="UniProtKB-KW"/>
</dbReference>
<dbReference type="EMBL" id="VUNS01000016">
    <property type="protein sequence ID" value="MST98167.1"/>
    <property type="molecule type" value="Genomic_DNA"/>
</dbReference>
<dbReference type="EC" id="2.1.1.192" evidence="14"/>
<evidence type="ECO:0000256" key="1">
    <source>
        <dbReference type="ARBA" id="ARBA00004496"/>
    </source>
</evidence>
<dbReference type="InterPro" id="IPR004383">
    <property type="entry name" value="rRNA_lsu_MTrfase_RlmN/Cfr"/>
</dbReference>
<keyword evidence="13 14" id="KW-1015">Disulfide bond</keyword>
<evidence type="ECO:0000259" key="16">
    <source>
        <dbReference type="PROSITE" id="PS51918"/>
    </source>
</evidence>
<comment type="similarity">
    <text evidence="2 14">Belongs to the radical SAM superfamily. RlmN family.</text>
</comment>
<evidence type="ECO:0000256" key="4">
    <source>
        <dbReference type="ARBA" id="ARBA00022490"/>
    </source>
</evidence>
<feature type="binding site" evidence="14">
    <location>
        <position position="318"/>
    </location>
    <ligand>
        <name>S-adenosyl-L-methionine</name>
        <dbReference type="ChEBI" id="CHEBI:59789"/>
    </ligand>
</feature>
<organism evidence="17 18">
    <name type="scientific">Victivallis lenta</name>
    <dbReference type="NCBI Taxonomy" id="2606640"/>
    <lineage>
        <taxon>Bacteria</taxon>
        <taxon>Pseudomonadati</taxon>
        <taxon>Lentisphaerota</taxon>
        <taxon>Lentisphaeria</taxon>
        <taxon>Victivallales</taxon>
        <taxon>Victivallaceae</taxon>
        <taxon>Victivallis</taxon>
    </lineage>
</organism>
<evidence type="ECO:0000256" key="13">
    <source>
        <dbReference type="ARBA" id="ARBA00023157"/>
    </source>
</evidence>
<dbReference type="PANTHER" id="PTHR30544">
    <property type="entry name" value="23S RRNA METHYLTRANSFERASE"/>
    <property type="match status" value="1"/>
</dbReference>
<dbReference type="InterPro" id="IPR027492">
    <property type="entry name" value="RNA_MTrfase_RlmN"/>
</dbReference>
<name>A0A844G392_9BACT</name>
<comment type="function">
    <text evidence="14">Specifically methylates position 2 of adenine 2503 in 23S rRNA and position 2 of adenine 37 in tRNAs.</text>
</comment>
<evidence type="ECO:0000256" key="2">
    <source>
        <dbReference type="ARBA" id="ARBA00007544"/>
    </source>
</evidence>
<comment type="caution">
    <text evidence="17">The sequence shown here is derived from an EMBL/GenBank/DDBJ whole genome shotgun (WGS) entry which is preliminary data.</text>
</comment>
<evidence type="ECO:0000256" key="9">
    <source>
        <dbReference type="ARBA" id="ARBA00022694"/>
    </source>
</evidence>
<dbReference type="GO" id="GO:0005737">
    <property type="term" value="C:cytoplasm"/>
    <property type="evidence" value="ECO:0007669"/>
    <property type="project" value="UniProtKB-SubCell"/>
</dbReference>
<keyword evidence="4 14" id="KW-0963">Cytoplasm</keyword>
<dbReference type="GO" id="GO:0070475">
    <property type="term" value="P:rRNA base methylation"/>
    <property type="evidence" value="ECO:0007669"/>
    <property type="project" value="UniProtKB-UniRule"/>
</dbReference>
<keyword evidence="3 14" id="KW-0004">4Fe-4S</keyword>
<keyword evidence="9 14" id="KW-0819">tRNA processing</keyword>
<dbReference type="InterPro" id="IPR048641">
    <property type="entry name" value="RlmN_N"/>
</dbReference>
<dbReference type="Pfam" id="PF21016">
    <property type="entry name" value="RlmN_N"/>
    <property type="match status" value="1"/>
</dbReference>
<dbReference type="SFLD" id="SFLDF00275">
    <property type="entry name" value="adenosine_C2_methyltransferase"/>
    <property type="match status" value="1"/>
</dbReference>
<dbReference type="Gene3D" id="1.10.150.530">
    <property type="match status" value="1"/>
</dbReference>
<keyword evidence="12 14" id="KW-0411">Iron-sulfur</keyword>
<evidence type="ECO:0000256" key="14">
    <source>
        <dbReference type="HAMAP-Rule" id="MF_01849"/>
    </source>
</evidence>
<dbReference type="PROSITE" id="PS51918">
    <property type="entry name" value="RADICAL_SAM"/>
    <property type="match status" value="1"/>
</dbReference>